<evidence type="ECO:0000256" key="1">
    <source>
        <dbReference type="SAM" id="MobiDB-lite"/>
    </source>
</evidence>
<accession>A0A7S8EA87</accession>
<reference evidence="3 4" key="1">
    <citation type="submission" date="2020-02" db="EMBL/GenBank/DDBJ databases">
        <authorList>
            <person name="Zheng R.K."/>
            <person name="Sun C.M."/>
        </authorList>
    </citation>
    <scope>NUCLEOTIDE SEQUENCE [LARGE SCALE GENOMIC DNA]</scope>
    <source>
        <strain evidence="4">rifampicinis</strain>
    </source>
</reference>
<dbReference type="InterPro" id="IPR008984">
    <property type="entry name" value="SMAD_FHA_dom_sf"/>
</dbReference>
<dbReference type="CDD" id="cd00060">
    <property type="entry name" value="FHA"/>
    <property type="match status" value="1"/>
</dbReference>
<dbReference type="AlphaFoldDB" id="A0A7S8EA87"/>
<dbReference type="SUPFAM" id="SSF49879">
    <property type="entry name" value="SMAD/FHA domain"/>
    <property type="match status" value="1"/>
</dbReference>
<protein>
    <submittedName>
        <fullName evidence="3">FHA domain-containing protein</fullName>
    </submittedName>
</protein>
<gene>
    <name evidence="3" type="ORF">G4Y79_02320</name>
</gene>
<feature type="region of interest" description="Disordered" evidence="1">
    <location>
        <begin position="72"/>
        <end position="94"/>
    </location>
</feature>
<dbReference type="KEGG" id="pmet:G4Y79_02320"/>
<feature type="region of interest" description="Disordered" evidence="1">
    <location>
        <begin position="1"/>
        <end position="23"/>
    </location>
</feature>
<keyword evidence="4" id="KW-1185">Reference proteome</keyword>
<dbReference type="Pfam" id="PF00498">
    <property type="entry name" value="FHA"/>
    <property type="match status" value="1"/>
</dbReference>
<evidence type="ECO:0000313" key="4">
    <source>
        <dbReference type="Proteomes" id="UP000594468"/>
    </source>
</evidence>
<dbReference type="PANTHER" id="PTHR23308">
    <property type="entry name" value="NUCLEAR INHIBITOR OF PROTEIN PHOSPHATASE-1"/>
    <property type="match status" value="1"/>
</dbReference>
<dbReference type="Proteomes" id="UP000594468">
    <property type="component" value="Chromosome"/>
</dbReference>
<organism evidence="3 4">
    <name type="scientific">Phototrophicus methaneseepsis</name>
    <dbReference type="NCBI Taxonomy" id="2710758"/>
    <lineage>
        <taxon>Bacteria</taxon>
        <taxon>Bacillati</taxon>
        <taxon>Chloroflexota</taxon>
        <taxon>Candidatus Thermofontia</taxon>
        <taxon>Phototrophicales</taxon>
        <taxon>Phototrophicaceae</taxon>
        <taxon>Phototrophicus</taxon>
    </lineage>
</organism>
<evidence type="ECO:0000313" key="3">
    <source>
        <dbReference type="EMBL" id="QPC83231.1"/>
    </source>
</evidence>
<evidence type="ECO:0000259" key="2">
    <source>
        <dbReference type="PROSITE" id="PS50006"/>
    </source>
</evidence>
<dbReference type="EMBL" id="CP062983">
    <property type="protein sequence ID" value="QPC83231.1"/>
    <property type="molecule type" value="Genomic_DNA"/>
</dbReference>
<dbReference type="InterPro" id="IPR000253">
    <property type="entry name" value="FHA_dom"/>
</dbReference>
<dbReference type="RefSeq" id="WP_195171298.1">
    <property type="nucleotide sequence ID" value="NZ_CP062983.1"/>
</dbReference>
<dbReference type="SMART" id="SM00240">
    <property type="entry name" value="FHA"/>
    <property type="match status" value="1"/>
</dbReference>
<dbReference type="InterPro" id="IPR050923">
    <property type="entry name" value="Cell_Proc_Reg/RNA_Proc"/>
</dbReference>
<dbReference type="Gene3D" id="2.60.200.20">
    <property type="match status" value="1"/>
</dbReference>
<name>A0A7S8EA87_9CHLR</name>
<sequence length="212" mass="23826">MLFRNDDSSIPDPLPNADDITRDVREHAAEALRMLQEYEAKQGSEGESGLIDNQTTYDLKEAAAQALRMKQQQTTIIQQPKPATLSEDTTEPSQKRSDLFSDAHILHLILAESEVYVVDPTGEMVIGRSDKVTDYAPDIDLTQYGAYRLGLSRRHALVRRGQNTLELVDLGSRNGTYINDQALEAEQPQRLHDGDRVRLGNLTFRVAFESRS</sequence>
<feature type="compositionally biased region" description="Low complexity" evidence="1">
    <location>
        <begin position="72"/>
        <end position="82"/>
    </location>
</feature>
<dbReference type="PROSITE" id="PS50006">
    <property type="entry name" value="FHA_DOMAIN"/>
    <property type="match status" value="1"/>
</dbReference>
<proteinExistence type="predicted"/>
<feature type="domain" description="FHA" evidence="2">
    <location>
        <begin position="124"/>
        <end position="183"/>
    </location>
</feature>